<proteinExistence type="inferred from homology"/>
<evidence type="ECO:0000256" key="1">
    <source>
        <dbReference type="ARBA" id="ARBA00022694"/>
    </source>
</evidence>
<keyword evidence="1" id="KW-0819">tRNA processing</keyword>
<comment type="similarity">
    <text evidence="2">Belongs to the cytidine and deoxycytidylate deaminase family. ADAT3 subfamily.</text>
</comment>
<evidence type="ECO:0000256" key="2">
    <source>
        <dbReference type="ARBA" id="ARBA00038160"/>
    </source>
</evidence>
<evidence type="ECO:0000313" key="6">
    <source>
        <dbReference type="Proteomes" id="UP000434276"/>
    </source>
</evidence>
<dbReference type="PANTHER" id="PTHR11079">
    <property type="entry name" value="CYTOSINE DEAMINASE FAMILY MEMBER"/>
    <property type="match status" value="1"/>
</dbReference>
<dbReference type="ExpressionAtlas" id="A0A5S9Y723">
    <property type="expression patterns" value="baseline and differential"/>
</dbReference>
<dbReference type="InterPro" id="IPR002125">
    <property type="entry name" value="CMP_dCMP_dom"/>
</dbReference>
<dbReference type="OrthoDB" id="3180714at2759"/>
<dbReference type="GO" id="GO:0008033">
    <property type="term" value="P:tRNA processing"/>
    <property type="evidence" value="ECO:0007669"/>
    <property type="project" value="UniProtKB-KW"/>
</dbReference>
<feature type="domain" description="CMP/dCMP-type deaminase" evidence="4">
    <location>
        <begin position="342"/>
        <end position="461"/>
    </location>
</feature>
<feature type="compositionally biased region" description="Basic and acidic residues" evidence="3">
    <location>
        <begin position="401"/>
        <end position="410"/>
    </location>
</feature>
<dbReference type="Gene3D" id="3.40.140.10">
    <property type="entry name" value="Cytidine Deaminase, domain 2"/>
    <property type="match status" value="1"/>
</dbReference>
<dbReference type="PANTHER" id="PTHR11079:SF156">
    <property type="entry name" value="INACTIVE TRNA-SPECIFIC ADENOSINE DEAMINASE-LIKE PROTEIN 3-RELATED"/>
    <property type="match status" value="1"/>
</dbReference>
<feature type="region of interest" description="Disordered" evidence="3">
    <location>
        <begin position="382"/>
        <end position="410"/>
    </location>
</feature>
<reference evidence="5 6" key="1">
    <citation type="submission" date="2019-12" db="EMBL/GenBank/DDBJ databases">
        <authorList>
            <person name="Jiao W.-B."/>
            <person name="Schneeberger K."/>
        </authorList>
    </citation>
    <scope>NUCLEOTIDE SEQUENCE [LARGE SCALE GENOMIC DNA]</scope>
    <source>
        <strain evidence="6">cv. C24</strain>
    </source>
</reference>
<dbReference type="EMBL" id="CACSHJ010000096">
    <property type="protein sequence ID" value="CAA0404627.1"/>
    <property type="molecule type" value="Genomic_DNA"/>
</dbReference>
<dbReference type="Proteomes" id="UP000434276">
    <property type="component" value="Unassembled WGS sequence"/>
</dbReference>
<organism evidence="5 6">
    <name type="scientific">Arabidopsis thaliana</name>
    <name type="common">Mouse-ear cress</name>
    <dbReference type="NCBI Taxonomy" id="3702"/>
    <lineage>
        <taxon>Eukaryota</taxon>
        <taxon>Viridiplantae</taxon>
        <taxon>Streptophyta</taxon>
        <taxon>Embryophyta</taxon>
        <taxon>Tracheophyta</taxon>
        <taxon>Spermatophyta</taxon>
        <taxon>Magnoliopsida</taxon>
        <taxon>eudicotyledons</taxon>
        <taxon>Gunneridae</taxon>
        <taxon>Pentapetalae</taxon>
        <taxon>rosids</taxon>
        <taxon>malvids</taxon>
        <taxon>Brassicales</taxon>
        <taxon>Brassicaceae</taxon>
        <taxon>Camelineae</taxon>
        <taxon>Arabidopsis</taxon>
    </lineage>
</organism>
<gene>
    <name evidence="5" type="ORF">C24_LOCUS23102</name>
</gene>
<dbReference type="InterPro" id="IPR016193">
    <property type="entry name" value="Cytidine_deaminase-like"/>
</dbReference>
<dbReference type="AlphaFoldDB" id="A0A5S9Y723"/>
<evidence type="ECO:0000259" key="4">
    <source>
        <dbReference type="PROSITE" id="PS51747"/>
    </source>
</evidence>
<sequence length="492" mass="55448">MVFEEIWVKVCKLIPEVGTSFSGSVENRRTPFPISDDHTLDTVAAPLINVHFAAFSRQRSLVLLPYKILKGRVFISLRLCVLLLGASSPALKYRLWIQMHGKLSIYLKSLHCHLTISPLVYASLIKPKFANTIVRHLCKIAPLEDLRHVKRVKKKILPDCGETQLTVILCLAPEHNDHLSDMPPDVQKLVDPYELSPFITQVCKYAAVSKEEWEEQSKIWPTSFHPPTYNIDGIGGFSEEETQSLCKFMRVVIDMAVSGHKPLVNAAVIVDPSVRRIIASETDQVYASSAPRDMTSAETRPFEETGEICLNDTLEKQNGSLSAVSCLNPWQWSLQHDTEDCSEWHPLRHASMVAIESSSARDRNLFPNPSKIFDQDHVLASNTDSPAKKQKTSSQSPDVQSDSREETLRDPSMERPYLCTGYDIFLLLEPCTMCAMALVHQRIKRIFYAFPNTTAGGLGSVHRLQGEKSLNHHYAVFRILLPDDALRQMTTV</sequence>
<accession>A0A5S9Y723</accession>
<evidence type="ECO:0000256" key="3">
    <source>
        <dbReference type="SAM" id="MobiDB-lite"/>
    </source>
</evidence>
<name>A0A5S9Y723_ARATH</name>
<dbReference type="PROSITE" id="PS51747">
    <property type="entry name" value="CYT_DCMP_DEAMINASES_2"/>
    <property type="match status" value="1"/>
</dbReference>
<protein>
    <recommendedName>
        <fullName evidence="4">CMP/dCMP-type deaminase domain-containing protein</fullName>
    </recommendedName>
</protein>
<dbReference type="GO" id="GO:0003824">
    <property type="term" value="F:catalytic activity"/>
    <property type="evidence" value="ECO:0007669"/>
    <property type="project" value="InterPro"/>
</dbReference>
<dbReference type="SUPFAM" id="SSF53927">
    <property type="entry name" value="Cytidine deaminase-like"/>
    <property type="match status" value="1"/>
</dbReference>
<evidence type="ECO:0000313" key="5">
    <source>
        <dbReference type="EMBL" id="CAA0404627.1"/>
    </source>
</evidence>